<accession>A0A4P6M3W7</accession>
<dbReference type="Proteomes" id="UP000515789">
    <property type="component" value="Chromosome"/>
</dbReference>
<dbReference type="Proteomes" id="UP000289794">
    <property type="component" value="Chromosome"/>
</dbReference>
<sequence>MAVLDGCESKYRTPIPEDRTCPKCGEEVEVFTVRGRVIEETACSCGYVFKAEEVEPLKTEKEEK</sequence>
<dbReference type="AlphaFoldDB" id="A0A4P6M3W7"/>
<evidence type="ECO:0000313" key="2">
    <source>
        <dbReference type="EMBL" id="QMW77696.1"/>
    </source>
</evidence>
<dbReference type="EMBL" id="CP035945">
    <property type="protein sequence ID" value="QBE99196.1"/>
    <property type="molecule type" value="Genomic_DNA"/>
</dbReference>
<evidence type="ECO:0000313" key="4">
    <source>
        <dbReference type="Proteomes" id="UP000515789"/>
    </source>
</evidence>
<evidence type="ECO:0000313" key="1">
    <source>
        <dbReference type="EMBL" id="QBE99196.1"/>
    </source>
</evidence>
<name>A0A4P6M3W7_9FIRM</name>
<protein>
    <submittedName>
        <fullName evidence="1">Uncharacterized protein</fullName>
    </submittedName>
</protein>
<dbReference type="RefSeq" id="WP_018596582.1">
    <property type="nucleotide sequence ID" value="NZ_AP031416.1"/>
</dbReference>
<dbReference type="KEGG" id="bpro:PMF13cell1_04769"/>
<evidence type="ECO:0000313" key="3">
    <source>
        <dbReference type="Proteomes" id="UP000289794"/>
    </source>
</evidence>
<gene>
    <name evidence="2" type="ORF">E5259_08870</name>
    <name evidence="1" type="ORF">PMF13cell1_04769</name>
</gene>
<proteinExistence type="predicted"/>
<reference evidence="1 3" key="1">
    <citation type="submission" date="2019-01" db="EMBL/GenBank/DDBJ databases">
        <title>PMF-metabolizing Aryl O-demethylase.</title>
        <authorList>
            <person name="Kim M."/>
        </authorList>
    </citation>
    <scope>NUCLEOTIDE SEQUENCE [LARGE SCALE GENOMIC DNA]</scope>
    <source>
        <strain evidence="1 3">PMF1</strain>
    </source>
</reference>
<dbReference type="GeneID" id="75055756"/>
<reference evidence="2 4" key="2">
    <citation type="submission" date="2019-04" db="EMBL/GenBank/DDBJ databases">
        <authorList>
            <person name="Schori C."/>
            <person name="Ahrens C."/>
        </authorList>
    </citation>
    <scope>NUCLEOTIDE SEQUENCE [LARGE SCALE GENOMIC DNA]</scope>
    <source>
        <strain evidence="2 4">DSM 2950</strain>
    </source>
</reference>
<dbReference type="EMBL" id="CP039126">
    <property type="protein sequence ID" value="QMW77696.1"/>
    <property type="molecule type" value="Genomic_DNA"/>
</dbReference>
<organism evidence="1 3">
    <name type="scientific">Blautia producta</name>
    <dbReference type="NCBI Taxonomy" id="33035"/>
    <lineage>
        <taxon>Bacteria</taxon>
        <taxon>Bacillati</taxon>
        <taxon>Bacillota</taxon>
        <taxon>Clostridia</taxon>
        <taxon>Lachnospirales</taxon>
        <taxon>Lachnospiraceae</taxon>
        <taxon>Blautia</taxon>
    </lineage>
</organism>